<evidence type="ECO:0000256" key="7">
    <source>
        <dbReference type="ARBA" id="ARBA00023170"/>
    </source>
</evidence>
<dbReference type="NCBIfam" id="TIGR00064">
    <property type="entry name" value="ftsY"/>
    <property type="match status" value="1"/>
</dbReference>
<feature type="compositionally biased region" description="Low complexity" evidence="10">
    <location>
        <begin position="72"/>
        <end position="82"/>
    </location>
</feature>
<reference evidence="12 13" key="1">
    <citation type="submission" date="2019-02" db="EMBL/GenBank/DDBJ databases">
        <title>Deep-cultivation of Planctomycetes and their phenomic and genomic characterization uncovers novel biology.</title>
        <authorList>
            <person name="Wiegand S."/>
            <person name="Jogler M."/>
            <person name="Boedeker C."/>
            <person name="Pinto D."/>
            <person name="Vollmers J."/>
            <person name="Rivas-Marin E."/>
            <person name="Kohn T."/>
            <person name="Peeters S.H."/>
            <person name="Heuer A."/>
            <person name="Rast P."/>
            <person name="Oberbeckmann S."/>
            <person name="Bunk B."/>
            <person name="Jeske O."/>
            <person name="Meyerdierks A."/>
            <person name="Storesund J.E."/>
            <person name="Kallscheuer N."/>
            <person name="Luecker S."/>
            <person name="Lage O.M."/>
            <person name="Pohl T."/>
            <person name="Merkel B.J."/>
            <person name="Hornburger P."/>
            <person name="Mueller R.-W."/>
            <person name="Bruemmer F."/>
            <person name="Labrenz M."/>
            <person name="Spormann A.M."/>
            <person name="Op Den Camp H."/>
            <person name="Overmann J."/>
            <person name="Amann R."/>
            <person name="Jetten M.S.M."/>
            <person name="Mascher T."/>
            <person name="Medema M.H."/>
            <person name="Devos D.P."/>
            <person name="Kaster A.-K."/>
            <person name="Ovreas L."/>
            <person name="Rohde M."/>
            <person name="Galperin M.Y."/>
            <person name="Jogler C."/>
        </authorList>
    </citation>
    <scope>NUCLEOTIDE SEQUENCE [LARGE SCALE GENOMIC DNA]</scope>
    <source>
        <strain evidence="12 13">Pla22</strain>
    </source>
</reference>
<dbReference type="GO" id="GO:0005525">
    <property type="term" value="F:GTP binding"/>
    <property type="evidence" value="ECO:0007669"/>
    <property type="project" value="UniProtKB-UniRule"/>
</dbReference>
<comment type="caution">
    <text evidence="12">The sequence shown here is derived from an EMBL/GenBank/DDBJ whole genome shotgun (WGS) entry which is preliminary data.</text>
</comment>
<dbReference type="PANTHER" id="PTHR43134:SF1">
    <property type="entry name" value="SIGNAL RECOGNITION PARTICLE RECEPTOR SUBUNIT ALPHA"/>
    <property type="match status" value="1"/>
</dbReference>
<evidence type="ECO:0000256" key="5">
    <source>
        <dbReference type="ARBA" id="ARBA00023134"/>
    </source>
</evidence>
<comment type="subunit">
    <text evidence="9">Part of the signal recognition particle protein translocation system, which is composed of SRP and FtsY.</text>
</comment>
<keyword evidence="3 9" id="KW-0547">Nucleotide-binding</keyword>
<evidence type="ECO:0000256" key="6">
    <source>
        <dbReference type="ARBA" id="ARBA00023136"/>
    </source>
</evidence>
<evidence type="ECO:0000256" key="2">
    <source>
        <dbReference type="ARBA" id="ARBA00022490"/>
    </source>
</evidence>
<evidence type="ECO:0000256" key="10">
    <source>
        <dbReference type="SAM" id="MobiDB-lite"/>
    </source>
</evidence>
<dbReference type="GO" id="GO:0005886">
    <property type="term" value="C:plasma membrane"/>
    <property type="evidence" value="ECO:0007669"/>
    <property type="project" value="UniProtKB-SubCell"/>
</dbReference>
<keyword evidence="2 9" id="KW-0963">Cytoplasm</keyword>
<comment type="function">
    <text evidence="9">Involved in targeting and insertion of nascent membrane proteins into the cytoplasmic membrane. Acts as a receptor for the complex formed by the signal recognition particle (SRP) and the ribosome-nascent chain (RNC).</text>
</comment>
<dbReference type="InterPro" id="IPR013822">
    <property type="entry name" value="Signal_recog_particl_SRP54_hlx"/>
</dbReference>
<dbReference type="Pfam" id="PF00448">
    <property type="entry name" value="SRP54"/>
    <property type="match status" value="1"/>
</dbReference>
<comment type="similarity">
    <text evidence="9">Belongs to the GTP-binding SRP family. FtsY subfamily.</text>
</comment>
<evidence type="ECO:0000256" key="4">
    <source>
        <dbReference type="ARBA" id="ARBA00022801"/>
    </source>
</evidence>
<name>A0A5C5WR65_9BACT</name>
<evidence type="ECO:0000313" key="12">
    <source>
        <dbReference type="EMBL" id="TWT52601.1"/>
    </source>
</evidence>
<feature type="region of interest" description="Disordered" evidence="10">
    <location>
        <begin position="1"/>
        <end position="92"/>
    </location>
</feature>
<dbReference type="SUPFAM" id="SSF52540">
    <property type="entry name" value="P-loop containing nucleoside triphosphate hydrolases"/>
    <property type="match status" value="1"/>
</dbReference>
<dbReference type="PANTHER" id="PTHR43134">
    <property type="entry name" value="SIGNAL RECOGNITION PARTICLE RECEPTOR SUBUNIT ALPHA"/>
    <property type="match status" value="1"/>
</dbReference>
<accession>A0A5C5WR65</accession>
<organism evidence="12 13">
    <name type="scientific">Rubripirellula amarantea</name>
    <dbReference type="NCBI Taxonomy" id="2527999"/>
    <lineage>
        <taxon>Bacteria</taxon>
        <taxon>Pseudomonadati</taxon>
        <taxon>Planctomycetota</taxon>
        <taxon>Planctomycetia</taxon>
        <taxon>Pirellulales</taxon>
        <taxon>Pirellulaceae</taxon>
        <taxon>Rubripirellula</taxon>
    </lineage>
</organism>
<evidence type="ECO:0000256" key="8">
    <source>
        <dbReference type="ARBA" id="ARBA00048027"/>
    </source>
</evidence>
<dbReference type="GO" id="GO:0006614">
    <property type="term" value="P:SRP-dependent cotranslational protein targeting to membrane"/>
    <property type="evidence" value="ECO:0007669"/>
    <property type="project" value="InterPro"/>
</dbReference>
<dbReference type="InterPro" id="IPR036225">
    <property type="entry name" value="SRP/SRP_N"/>
</dbReference>
<keyword evidence="6 9" id="KW-0472">Membrane</keyword>
<evidence type="ECO:0000256" key="3">
    <source>
        <dbReference type="ARBA" id="ARBA00022741"/>
    </source>
</evidence>
<feature type="compositionally biased region" description="Low complexity" evidence="10">
    <location>
        <begin position="39"/>
        <end position="62"/>
    </location>
</feature>
<feature type="domain" description="SRP54-type proteins GTP-binding" evidence="11">
    <location>
        <begin position="366"/>
        <end position="379"/>
    </location>
</feature>
<dbReference type="Gene3D" id="3.40.50.300">
    <property type="entry name" value="P-loop containing nucleotide triphosphate hydrolases"/>
    <property type="match status" value="1"/>
</dbReference>
<feature type="binding site" evidence="9">
    <location>
        <begin position="199"/>
        <end position="206"/>
    </location>
    <ligand>
        <name>GTP</name>
        <dbReference type="ChEBI" id="CHEBI:37565"/>
    </ligand>
</feature>
<proteinExistence type="inferred from homology"/>
<protein>
    <recommendedName>
        <fullName evidence="9">Signal recognition particle receptor FtsY</fullName>
        <shortName evidence="9">SRP receptor</shortName>
        <ecNumber evidence="9">3.6.5.4</ecNumber>
    </recommendedName>
</protein>
<evidence type="ECO:0000256" key="9">
    <source>
        <dbReference type="HAMAP-Rule" id="MF_00920"/>
    </source>
</evidence>
<dbReference type="SMART" id="SM00382">
    <property type="entry name" value="AAA"/>
    <property type="match status" value="1"/>
</dbReference>
<dbReference type="InterPro" id="IPR042101">
    <property type="entry name" value="SRP54_N_sf"/>
</dbReference>
<dbReference type="Gene3D" id="1.20.120.140">
    <property type="entry name" value="Signal recognition particle SRP54, nucleotide-binding domain"/>
    <property type="match status" value="1"/>
</dbReference>
<dbReference type="GO" id="GO:0005047">
    <property type="term" value="F:signal recognition particle binding"/>
    <property type="evidence" value="ECO:0007669"/>
    <property type="project" value="TreeGrafter"/>
</dbReference>
<dbReference type="HAMAP" id="MF_00920">
    <property type="entry name" value="FtsY"/>
    <property type="match status" value="1"/>
</dbReference>
<dbReference type="FunFam" id="3.40.50.300:FF:000053">
    <property type="entry name" value="Signal recognition particle receptor FtsY"/>
    <property type="match status" value="1"/>
</dbReference>
<evidence type="ECO:0000256" key="1">
    <source>
        <dbReference type="ARBA" id="ARBA00022475"/>
    </source>
</evidence>
<dbReference type="SUPFAM" id="SSF47364">
    <property type="entry name" value="Domain of the SRP/SRP receptor G-proteins"/>
    <property type="match status" value="1"/>
</dbReference>
<dbReference type="SMART" id="SM00963">
    <property type="entry name" value="SRP54_N"/>
    <property type="match status" value="1"/>
</dbReference>
<dbReference type="SMART" id="SM00962">
    <property type="entry name" value="SRP54"/>
    <property type="match status" value="1"/>
</dbReference>
<dbReference type="GO" id="GO:0005737">
    <property type="term" value="C:cytoplasm"/>
    <property type="evidence" value="ECO:0007669"/>
    <property type="project" value="UniProtKB-SubCell"/>
</dbReference>
<dbReference type="CDD" id="cd17874">
    <property type="entry name" value="FtsY"/>
    <property type="match status" value="1"/>
</dbReference>
<dbReference type="Proteomes" id="UP000316598">
    <property type="component" value="Unassembled WGS sequence"/>
</dbReference>
<keyword evidence="1 9" id="KW-1003">Cell membrane</keyword>
<keyword evidence="5 9" id="KW-0342">GTP-binding</keyword>
<dbReference type="RefSeq" id="WP_146512944.1">
    <property type="nucleotide sequence ID" value="NZ_SJPI01000001.1"/>
</dbReference>
<dbReference type="EMBL" id="SJPI01000001">
    <property type="protein sequence ID" value="TWT52601.1"/>
    <property type="molecule type" value="Genomic_DNA"/>
</dbReference>
<keyword evidence="7 9" id="KW-0675">Receptor</keyword>
<dbReference type="EC" id="3.6.5.4" evidence="9"/>
<evidence type="ECO:0000259" key="11">
    <source>
        <dbReference type="PROSITE" id="PS00300"/>
    </source>
</evidence>
<dbReference type="AlphaFoldDB" id="A0A5C5WR65"/>
<sequence>MAFWRSKKNNPETPAPPPVPENAPEKADPAVEQTNPSVSSFAQSSPQADADAATELKAEPTPVANPAPAASPVPAAASTPDADPAPEKASGGLFSKFRGALSKTRQALNTDIRDLFKAEGRLVDDEFLTDLFERLIRTDMGVGPAEEIRDRIGKDYRARVVHLEEILDTITSQTTAMLEQKSTELTRAASGPTVILVVGVNGSGKTTSIGKLAYYLHHAGNKVVLGAGDTFRAAAVEQLTVWAGRIGCDIVTGKHEADPASVAFQTVDRAVEMGADIAIIDTAGRLQTQSNLMQQLDKIRRVISKKIEDAPHEVLLVLDATAGQNAISQARGFSETAGCSGIVLAKLDGSAKGGVILPIQDQFQLPVKFVGLGEGIEDIAKFDPQSFAKALFQ</sequence>
<dbReference type="InterPro" id="IPR027417">
    <property type="entry name" value="P-loop_NTPase"/>
</dbReference>
<dbReference type="PROSITE" id="PS00300">
    <property type="entry name" value="SRP54"/>
    <property type="match status" value="1"/>
</dbReference>
<dbReference type="InterPro" id="IPR003593">
    <property type="entry name" value="AAA+_ATPase"/>
</dbReference>
<keyword evidence="13" id="KW-1185">Reference proteome</keyword>
<dbReference type="OrthoDB" id="9804720at2"/>
<feature type="binding site" evidence="9">
    <location>
        <begin position="281"/>
        <end position="285"/>
    </location>
    <ligand>
        <name>GTP</name>
        <dbReference type="ChEBI" id="CHEBI:37565"/>
    </ligand>
</feature>
<dbReference type="InterPro" id="IPR004390">
    <property type="entry name" value="SR_rcpt_FtsY"/>
</dbReference>
<dbReference type="GO" id="GO:0003924">
    <property type="term" value="F:GTPase activity"/>
    <property type="evidence" value="ECO:0007669"/>
    <property type="project" value="UniProtKB-UniRule"/>
</dbReference>
<comment type="caution">
    <text evidence="9">Lacks conserved residue(s) required for the propagation of feature annotation.</text>
</comment>
<keyword evidence="4 9" id="KW-0378">Hydrolase</keyword>
<gene>
    <name evidence="9 12" type="primary">ftsY</name>
    <name evidence="12" type="ORF">Pla22_02250</name>
</gene>
<dbReference type="InterPro" id="IPR000897">
    <property type="entry name" value="SRP54_GTPase_dom"/>
</dbReference>
<evidence type="ECO:0000313" key="13">
    <source>
        <dbReference type="Proteomes" id="UP000316598"/>
    </source>
</evidence>
<comment type="catalytic activity">
    <reaction evidence="8 9">
        <text>GTP + H2O = GDP + phosphate + H(+)</text>
        <dbReference type="Rhea" id="RHEA:19669"/>
        <dbReference type="ChEBI" id="CHEBI:15377"/>
        <dbReference type="ChEBI" id="CHEBI:15378"/>
        <dbReference type="ChEBI" id="CHEBI:37565"/>
        <dbReference type="ChEBI" id="CHEBI:43474"/>
        <dbReference type="ChEBI" id="CHEBI:58189"/>
        <dbReference type="EC" id="3.6.5.4"/>
    </reaction>
</comment>
<comment type="subcellular location">
    <subcellularLocation>
        <location evidence="9">Cell membrane</location>
        <topology evidence="9">Peripheral membrane protein</topology>
        <orientation evidence="9">Cytoplasmic side</orientation>
    </subcellularLocation>
    <subcellularLocation>
        <location evidence="9">Cytoplasm</location>
    </subcellularLocation>
</comment>